<feature type="domain" description="Core-binding (CB)" evidence="5">
    <location>
        <begin position="64"/>
        <end position="145"/>
    </location>
</feature>
<evidence type="ECO:0000256" key="4">
    <source>
        <dbReference type="SAM" id="MobiDB-lite"/>
    </source>
</evidence>
<dbReference type="GO" id="GO:0003677">
    <property type="term" value="F:DNA binding"/>
    <property type="evidence" value="ECO:0007669"/>
    <property type="project" value="UniProtKB-UniRule"/>
</dbReference>
<dbReference type="Gene3D" id="1.10.150.130">
    <property type="match status" value="1"/>
</dbReference>
<keyword evidence="2 3" id="KW-0238">DNA-binding</keyword>
<reference evidence="6 7" key="1">
    <citation type="submission" date="2022-05" db="EMBL/GenBank/DDBJ databases">
        <title>Novel Pseudomonas spp. Isolated from a Rainbow Trout Aquaculture Facility.</title>
        <authorList>
            <person name="Testerman T."/>
            <person name="Graf J."/>
        </authorList>
    </citation>
    <scope>NUCLEOTIDE SEQUENCE [LARGE SCALE GENOMIC DNA]</scope>
    <source>
        <strain evidence="6 7">ID1042</strain>
    </source>
</reference>
<organism evidence="6 7">
    <name type="scientific">Pseudomonas shahriarae</name>
    <dbReference type="NCBI Taxonomy" id="2745512"/>
    <lineage>
        <taxon>Bacteria</taxon>
        <taxon>Pseudomonadati</taxon>
        <taxon>Pseudomonadota</taxon>
        <taxon>Gammaproteobacteria</taxon>
        <taxon>Pseudomonadales</taxon>
        <taxon>Pseudomonadaceae</taxon>
        <taxon>Pseudomonas</taxon>
    </lineage>
</organism>
<evidence type="ECO:0000256" key="3">
    <source>
        <dbReference type="PROSITE-ProRule" id="PRU01248"/>
    </source>
</evidence>
<dbReference type="SUPFAM" id="SSF56349">
    <property type="entry name" value="DNA breaking-rejoining enzymes"/>
    <property type="match status" value="1"/>
</dbReference>
<comment type="caution">
    <text evidence="6">The sequence shown here is derived from an EMBL/GenBank/DDBJ whole genome shotgun (WGS) entry which is preliminary data.</text>
</comment>
<dbReference type="Proteomes" id="UP001148185">
    <property type="component" value="Unassembled WGS sequence"/>
</dbReference>
<feature type="compositionally biased region" description="Polar residues" evidence="4">
    <location>
        <begin position="1"/>
        <end position="17"/>
    </location>
</feature>
<keyword evidence="1" id="KW-0229">DNA integration</keyword>
<evidence type="ECO:0000313" key="6">
    <source>
        <dbReference type="EMBL" id="MDD1011500.1"/>
    </source>
</evidence>
<dbReference type="InterPro" id="IPR011010">
    <property type="entry name" value="DNA_brk_join_enz"/>
</dbReference>
<dbReference type="EMBL" id="JAMDHA010000050">
    <property type="protein sequence ID" value="MDD1011500.1"/>
    <property type="molecule type" value="Genomic_DNA"/>
</dbReference>
<keyword evidence="7" id="KW-1185">Reference proteome</keyword>
<sequence length="176" mass="19631">MTVNTSAQRIANDNLRSTPHDDPNTNRRTILAEIKERRFDYAAHFPNSPRAAMFTGTGGPSLKRTVNEGIDRWLEVQKALKASSTVVNYVSKSKHVETKFGRRRILDISKSDIGLFQAHLLKQGLSPKTVNDIFTVVRGVWGDAFGDGILKSNQLDRVSNVGSDVDLEHAEAVWTR</sequence>
<evidence type="ECO:0000256" key="2">
    <source>
        <dbReference type="ARBA" id="ARBA00023125"/>
    </source>
</evidence>
<dbReference type="RefSeq" id="WP_052906053.1">
    <property type="nucleotide sequence ID" value="NZ_JAMDHA010000050.1"/>
</dbReference>
<dbReference type="InterPro" id="IPR044068">
    <property type="entry name" value="CB"/>
</dbReference>
<name>A0A9X4C7C5_9PSED</name>
<accession>A0A9X4C7C5</accession>
<dbReference type="GO" id="GO:0015074">
    <property type="term" value="P:DNA integration"/>
    <property type="evidence" value="ECO:0007669"/>
    <property type="project" value="UniProtKB-KW"/>
</dbReference>
<feature type="region of interest" description="Disordered" evidence="4">
    <location>
        <begin position="1"/>
        <end position="26"/>
    </location>
</feature>
<dbReference type="AlphaFoldDB" id="A0A9X4C7C5"/>
<evidence type="ECO:0000256" key="1">
    <source>
        <dbReference type="ARBA" id="ARBA00022908"/>
    </source>
</evidence>
<dbReference type="PROSITE" id="PS51900">
    <property type="entry name" value="CB"/>
    <property type="match status" value="1"/>
</dbReference>
<proteinExistence type="predicted"/>
<protein>
    <submittedName>
        <fullName evidence="6">Phage integrase SAM-like domain-containing protein</fullName>
    </submittedName>
</protein>
<gene>
    <name evidence="6" type="ORF">M5G27_29000</name>
</gene>
<dbReference type="InterPro" id="IPR010998">
    <property type="entry name" value="Integrase_recombinase_N"/>
</dbReference>
<evidence type="ECO:0000313" key="7">
    <source>
        <dbReference type="Proteomes" id="UP001148185"/>
    </source>
</evidence>
<evidence type="ECO:0000259" key="5">
    <source>
        <dbReference type="PROSITE" id="PS51900"/>
    </source>
</evidence>